<proteinExistence type="predicted"/>
<dbReference type="AlphaFoldDB" id="A0A165X843"/>
<dbReference type="Proteomes" id="UP000076532">
    <property type="component" value="Unassembled WGS sequence"/>
</dbReference>
<evidence type="ECO:0000313" key="1">
    <source>
        <dbReference type="EMBL" id="KZP08300.1"/>
    </source>
</evidence>
<dbReference type="EMBL" id="KV417725">
    <property type="protein sequence ID" value="KZP08300.1"/>
    <property type="molecule type" value="Genomic_DNA"/>
</dbReference>
<keyword evidence="2" id="KW-1185">Reference proteome</keyword>
<protein>
    <submittedName>
        <fullName evidence="1">Uncharacterized protein</fullName>
    </submittedName>
</protein>
<accession>A0A165X843</accession>
<organism evidence="1 2">
    <name type="scientific">Athelia psychrophila</name>
    <dbReference type="NCBI Taxonomy" id="1759441"/>
    <lineage>
        <taxon>Eukaryota</taxon>
        <taxon>Fungi</taxon>
        <taxon>Dikarya</taxon>
        <taxon>Basidiomycota</taxon>
        <taxon>Agaricomycotina</taxon>
        <taxon>Agaricomycetes</taxon>
        <taxon>Agaricomycetidae</taxon>
        <taxon>Atheliales</taxon>
        <taxon>Atheliaceae</taxon>
        <taxon>Athelia</taxon>
    </lineage>
</organism>
<name>A0A165X843_9AGAM</name>
<sequence>MIARFRPLDYSLGNSRPESFTTQLLLWLSIWSIPGNQAEWFRRDDTGAPAGAGSLAAHLVASMMAWCRRLGLCTVEFASSELREVATPVNQYLIQTRSRAEGFRKDDTRTNSDTFGCAGHHS</sequence>
<gene>
    <name evidence="1" type="ORF">FIBSPDRAFT_265871</name>
</gene>
<reference evidence="1 2" key="1">
    <citation type="journal article" date="2016" name="Mol. Biol. Evol.">
        <title>Comparative Genomics of Early-Diverging Mushroom-Forming Fungi Provides Insights into the Origins of Lignocellulose Decay Capabilities.</title>
        <authorList>
            <person name="Nagy L.G."/>
            <person name="Riley R."/>
            <person name="Tritt A."/>
            <person name="Adam C."/>
            <person name="Daum C."/>
            <person name="Floudas D."/>
            <person name="Sun H."/>
            <person name="Yadav J.S."/>
            <person name="Pangilinan J."/>
            <person name="Larsson K.H."/>
            <person name="Matsuura K."/>
            <person name="Barry K."/>
            <person name="Labutti K."/>
            <person name="Kuo R."/>
            <person name="Ohm R.A."/>
            <person name="Bhattacharya S.S."/>
            <person name="Shirouzu T."/>
            <person name="Yoshinaga Y."/>
            <person name="Martin F.M."/>
            <person name="Grigoriev I.V."/>
            <person name="Hibbett D.S."/>
        </authorList>
    </citation>
    <scope>NUCLEOTIDE SEQUENCE [LARGE SCALE GENOMIC DNA]</scope>
    <source>
        <strain evidence="1 2">CBS 109695</strain>
    </source>
</reference>
<evidence type="ECO:0000313" key="2">
    <source>
        <dbReference type="Proteomes" id="UP000076532"/>
    </source>
</evidence>